<dbReference type="Proteomes" id="UP000316008">
    <property type="component" value="Unassembled WGS sequence"/>
</dbReference>
<evidence type="ECO:0000313" key="2">
    <source>
        <dbReference type="Proteomes" id="UP000316008"/>
    </source>
</evidence>
<dbReference type="PANTHER" id="PTHR40069:SF1">
    <property type="entry name" value="YWBE PROTEIN"/>
    <property type="match status" value="1"/>
</dbReference>
<dbReference type="RefSeq" id="WP_144332159.1">
    <property type="nucleotide sequence ID" value="NZ_VLPL01000002.1"/>
</dbReference>
<sequence length="67" mass="7362">MKPLRKDIKPGMLVLFVQKKHQASGELTEGIVKSILTSAPSHPHGIKIMTVDKLVGRVTEILDSEVD</sequence>
<dbReference type="PANTHER" id="PTHR40069">
    <property type="entry name" value="YWBE PROTEIN"/>
    <property type="match status" value="1"/>
</dbReference>
<dbReference type="Pfam" id="PF09962">
    <property type="entry name" value="DUF2196"/>
    <property type="match status" value="1"/>
</dbReference>
<comment type="caution">
    <text evidence="1">The sequence shown here is derived from an EMBL/GenBank/DDBJ whole genome shotgun (WGS) entry which is preliminary data.</text>
</comment>
<gene>
    <name evidence="1" type="ORF">FO442_05540</name>
</gene>
<organism evidence="1 2">
    <name type="scientific">Fluviicola chungangensis</name>
    <dbReference type="NCBI Taxonomy" id="2597671"/>
    <lineage>
        <taxon>Bacteria</taxon>
        <taxon>Pseudomonadati</taxon>
        <taxon>Bacteroidota</taxon>
        <taxon>Flavobacteriia</taxon>
        <taxon>Flavobacteriales</taxon>
        <taxon>Crocinitomicaceae</taxon>
        <taxon>Fluviicola</taxon>
    </lineage>
</organism>
<accession>A0A556N367</accession>
<evidence type="ECO:0000313" key="1">
    <source>
        <dbReference type="EMBL" id="TSJ46622.1"/>
    </source>
</evidence>
<keyword evidence="2" id="KW-1185">Reference proteome</keyword>
<name>A0A556N367_9FLAO</name>
<protein>
    <submittedName>
        <fullName evidence="1">YwbE family protein</fullName>
    </submittedName>
</protein>
<proteinExistence type="predicted"/>
<reference evidence="1 2" key="1">
    <citation type="submission" date="2019-07" db="EMBL/GenBank/DDBJ databases">
        <authorList>
            <person name="Huq M.A."/>
        </authorList>
    </citation>
    <scope>NUCLEOTIDE SEQUENCE [LARGE SCALE GENOMIC DNA]</scope>
    <source>
        <strain evidence="1 2">MAH-3</strain>
    </source>
</reference>
<dbReference type="AlphaFoldDB" id="A0A556N367"/>
<dbReference type="OrthoDB" id="9804519at2"/>
<dbReference type="EMBL" id="VLPL01000002">
    <property type="protein sequence ID" value="TSJ46622.1"/>
    <property type="molecule type" value="Genomic_DNA"/>
</dbReference>
<dbReference type="NCBIfam" id="TIGR03833">
    <property type="entry name" value="YwbE family protein"/>
    <property type="match status" value="1"/>
</dbReference>
<dbReference type="InterPro" id="IPR019240">
    <property type="entry name" value="DUF2196"/>
</dbReference>